<reference evidence="2 3" key="1">
    <citation type="submission" date="2019-10" db="EMBL/GenBank/DDBJ databases">
        <title>Glaciimonas soli sp. nov., a psychrophilic bacterium isolated from the forest soil of a high elevation mountain in Taiwan.</title>
        <authorList>
            <person name="Wang L.-T."/>
            <person name="Shieh W.Y."/>
        </authorList>
    </citation>
    <scope>NUCLEOTIDE SEQUENCE [LARGE SCALE GENOMIC DNA]</scope>
    <source>
        <strain evidence="2 3">GS1</strain>
    </source>
</reference>
<feature type="signal peptide" evidence="1">
    <location>
        <begin position="1"/>
        <end position="21"/>
    </location>
</feature>
<organism evidence="2 3">
    <name type="scientific">Glaciimonas soli</name>
    <dbReference type="NCBI Taxonomy" id="2590999"/>
    <lineage>
        <taxon>Bacteria</taxon>
        <taxon>Pseudomonadati</taxon>
        <taxon>Pseudomonadota</taxon>
        <taxon>Betaproteobacteria</taxon>
        <taxon>Burkholderiales</taxon>
        <taxon>Oxalobacteraceae</taxon>
        <taxon>Glaciimonas</taxon>
    </lineage>
</organism>
<name>A0A843YV38_9BURK</name>
<dbReference type="NCBIfam" id="TIGR02001">
    <property type="entry name" value="gcw_chp"/>
    <property type="match status" value="1"/>
</dbReference>
<dbReference type="EMBL" id="WINI01000007">
    <property type="protein sequence ID" value="MQR01543.1"/>
    <property type="molecule type" value="Genomic_DNA"/>
</dbReference>
<accession>A0A843YV38</accession>
<evidence type="ECO:0000256" key="1">
    <source>
        <dbReference type="SAM" id="SignalP"/>
    </source>
</evidence>
<proteinExistence type="predicted"/>
<dbReference type="InterPro" id="IPR010239">
    <property type="entry name" value="CHP02001"/>
</dbReference>
<evidence type="ECO:0000313" key="3">
    <source>
        <dbReference type="Proteomes" id="UP000451565"/>
    </source>
</evidence>
<dbReference type="OrthoDB" id="9793561at2"/>
<sequence>MKKIIIASAIISTFATSFSYAQEAQTVAQPAATATEPAVAVVDVPLTSTGVTSAAPATAAVPDNAVTFNIGAVSDYRFRGISQTRLMPALQGGADYVNNPTGFYAGTWLSTLKWIKDSGGHDNIEWDIYGGKKGNITTDLTYDIGVLNYVYPSNDLPTNANTTEIYGQLGYGPAYIKYSSSVTNLFGFANSKNSGYLDIGANIDVTNGYTLNLHAGHQTVKNNSASSYNDWKVGVTKDFGFLSASLAVIGTDTKNYVGPSPDMKNLGKTALNLNLTKTF</sequence>
<keyword evidence="3" id="KW-1185">Reference proteome</keyword>
<feature type="chain" id="PRO_5032992606" evidence="1">
    <location>
        <begin position="22"/>
        <end position="279"/>
    </location>
</feature>
<protein>
    <submittedName>
        <fullName evidence="2">Uncharacterized protein</fullName>
    </submittedName>
</protein>
<dbReference type="Pfam" id="PF09694">
    <property type="entry name" value="Gcw_chp"/>
    <property type="match status" value="1"/>
</dbReference>
<dbReference type="AlphaFoldDB" id="A0A843YV38"/>
<gene>
    <name evidence="2" type="ORF">GEV47_12755</name>
</gene>
<evidence type="ECO:0000313" key="2">
    <source>
        <dbReference type="EMBL" id="MQR01543.1"/>
    </source>
</evidence>
<comment type="caution">
    <text evidence="2">The sequence shown here is derived from an EMBL/GenBank/DDBJ whole genome shotgun (WGS) entry which is preliminary data.</text>
</comment>
<dbReference type="RefSeq" id="WP_153235157.1">
    <property type="nucleotide sequence ID" value="NZ_WINI01000007.1"/>
</dbReference>
<keyword evidence="1" id="KW-0732">Signal</keyword>
<dbReference type="Proteomes" id="UP000451565">
    <property type="component" value="Unassembled WGS sequence"/>
</dbReference>